<evidence type="ECO:0000313" key="2">
    <source>
        <dbReference type="Proteomes" id="UP001151760"/>
    </source>
</evidence>
<sequence>MVCLLLVLIQITVNNELEKSAFKCGCTCIDLDEDGHCQEVCGIQYSNLLQATTCSIPRPLEWPPLLQLPDPHFRAVRTDFLLSQDLPSDSCKTTDSCRVTLLTTGENQSLGESWGRNLFPSSLKFNPSDGLAGFALGSATSTAISGFLEPALYLQGPVYYVQSQCGANFTNSISVSIAALHVEKGMN</sequence>
<keyword evidence="2" id="KW-1185">Reference proteome</keyword>
<proteinExistence type="predicted"/>
<reference evidence="1" key="2">
    <citation type="submission" date="2022-01" db="EMBL/GenBank/DDBJ databases">
        <authorList>
            <person name="Yamashiro T."/>
            <person name="Shiraishi A."/>
            <person name="Satake H."/>
            <person name="Nakayama K."/>
        </authorList>
    </citation>
    <scope>NUCLEOTIDE SEQUENCE</scope>
</reference>
<dbReference type="Proteomes" id="UP001151760">
    <property type="component" value="Unassembled WGS sequence"/>
</dbReference>
<name>A0ABQ4XND9_9ASTR</name>
<accession>A0ABQ4XND9</accession>
<evidence type="ECO:0000313" key="1">
    <source>
        <dbReference type="EMBL" id="GJS66898.1"/>
    </source>
</evidence>
<dbReference type="EMBL" id="BQNB010009681">
    <property type="protein sequence ID" value="GJS66898.1"/>
    <property type="molecule type" value="Genomic_DNA"/>
</dbReference>
<organism evidence="1 2">
    <name type="scientific">Tanacetum coccineum</name>
    <dbReference type="NCBI Taxonomy" id="301880"/>
    <lineage>
        <taxon>Eukaryota</taxon>
        <taxon>Viridiplantae</taxon>
        <taxon>Streptophyta</taxon>
        <taxon>Embryophyta</taxon>
        <taxon>Tracheophyta</taxon>
        <taxon>Spermatophyta</taxon>
        <taxon>Magnoliopsida</taxon>
        <taxon>eudicotyledons</taxon>
        <taxon>Gunneridae</taxon>
        <taxon>Pentapetalae</taxon>
        <taxon>asterids</taxon>
        <taxon>campanulids</taxon>
        <taxon>Asterales</taxon>
        <taxon>Asteraceae</taxon>
        <taxon>Asteroideae</taxon>
        <taxon>Anthemideae</taxon>
        <taxon>Anthemidinae</taxon>
        <taxon>Tanacetum</taxon>
    </lineage>
</organism>
<gene>
    <name evidence="1" type="ORF">Tco_0681462</name>
</gene>
<comment type="caution">
    <text evidence="1">The sequence shown here is derived from an EMBL/GenBank/DDBJ whole genome shotgun (WGS) entry which is preliminary data.</text>
</comment>
<protein>
    <submittedName>
        <fullName evidence="1">ABC transporter A family member 7-like protein</fullName>
    </submittedName>
</protein>
<reference evidence="1" key="1">
    <citation type="journal article" date="2022" name="Int. J. Mol. Sci.">
        <title>Draft Genome of Tanacetum Coccineum: Genomic Comparison of Closely Related Tanacetum-Family Plants.</title>
        <authorList>
            <person name="Yamashiro T."/>
            <person name="Shiraishi A."/>
            <person name="Nakayama K."/>
            <person name="Satake H."/>
        </authorList>
    </citation>
    <scope>NUCLEOTIDE SEQUENCE</scope>
</reference>